<gene>
    <name evidence="2" type="ORF">GGR04_003571</name>
</gene>
<evidence type="ECO:0000259" key="1">
    <source>
        <dbReference type="Pfam" id="PF03713"/>
    </source>
</evidence>
<keyword evidence="3" id="KW-1185">Reference proteome</keyword>
<dbReference type="PANTHER" id="PTHR36933:SF1">
    <property type="entry name" value="SLL0788 PROTEIN"/>
    <property type="match status" value="1"/>
</dbReference>
<comment type="caution">
    <text evidence="2">The sequence shown here is derived from an EMBL/GenBank/DDBJ whole genome shotgun (WGS) entry which is preliminary data.</text>
</comment>
<evidence type="ECO:0000313" key="2">
    <source>
        <dbReference type="EMBL" id="MBB3999701.1"/>
    </source>
</evidence>
<proteinExistence type="predicted"/>
<dbReference type="Gene3D" id="1.20.1260.10">
    <property type="match status" value="1"/>
</dbReference>
<feature type="domain" description="DUF305" evidence="1">
    <location>
        <begin position="111"/>
        <end position="194"/>
    </location>
</feature>
<dbReference type="InterPro" id="IPR012347">
    <property type="entry name" value="Ferritin-like"/>
</dbReference>
<sequence>MTARICSKVIGGVLILPGPCTTAIVRSNALFWSFRSMEAMDASGASPRINVAATGMKGVRTRLLADPVLRGPCESMLKTLLLTLAFAGASLSSAEAQDAPAHQHSPMVPATPDGSHYAEATAEAMERMHAGMMSAQVTGDPEHDFLSQMIPHHQGAIDMAKAVLGSTGDPAIRNLAQSIITEQTYEIALMRSMLAASADKPKPVPETTP</sequence>
<protein>
    <recommendedName>
        <fullName evidence="1">DUF305 domain-containing protein</fullName>
    </recommendedName>
</protein>
<dbReference type="EMBL" id="JACIEK010000011">
    <property type="protein sequence ID" value="MBB3999701.1"/>
    <property type="molecule type" value="Genomic_DNA"/>
</dbReference>
<accession>A0A7W6H703</accession>
<reference evidence="2 3" key="1">
    <citation type="submission" date="2020-08" db="EMBL/GenBank/DDBJ databases">
        <title>Genomic Encyclopedia of Type Strains, Phase IV (KMG-IV): sequencing the most valuable type-strain genomes for metagenomic binning, comparative biology and taxonomic classification.</title>
        <authorList>
            <person name="Goeker M."/>
        </authorList>
    </citation>
    <scope>NUCLEOTIDE SEQUENCE [LARGE SCALE GENOMIC DNA]</scope>
    <source>
        <strain evidence="2 3">DSM 102238</strain>
    </source>
</reference>
<dbReference type="PANTHER" id="PTHR36933">
    <property type="entry name" value="SLL0788 PROTEIN"/>
    <property type="match status" value="1"/>
</dbReference>
<dbReference type="Pfam" id="PF03713">
    <property type="entry name" value="DUF305"/>
    <property type="match status" value="1"/>
</dbReference>
<evidence type="ECO:0000313" key="3">
    <source>
        <dbReference type="Proteomes" id="UP000542776"/>
    </source>
</evidence>
<dbReference type="InterPro" id="IPR005183">
    <property type="entry name" value="DUF305_CopM-like"/>
</dbReference>
<name>A0A7W6H703_9HYPH</name>
<dbReference type="AlphaFoldDB" id="A0A7W6H703"/>
<organism evidence="2 3">
    <name type="scientific">Aureimonas pseudogalii</name>
    <dbReference type="NCBI Taxonomy" id="1744844"/>
    <lineage>
        <taxon>Bacteria</taxon>
        <taxon>Pseudomonadati</taxon>
        <taxon>Pseudomonadota</taxon>
        <taxon>Alphaproteobacteria</taxon>
        <taxon>Hyphomicrobiales</taxon>
        <taxon>Aurantimonadaceae</taxon>
        <taxon>Aureimonas</taxon>
    </lineage>
</organism>
<dbReference type="Proteomes" id="UP000542776">
    <property type="component" value="Unassembled WGS sequence"/>
</dbReference>